<feature type="compositionally biased region" description="Basic residues" evidence="1">
    <location>
        <begin position="107"/>
        <end position="132"/>
    </location>
</feature>
<dbReference type="AlphaFoldDB" id="A0A7N0T9S8"/>
<sequence length="132" mass="14591">MKVLAAVGFEKNPRETMAKSLRCKREKRLRAIKREMVVPHYEKKEAAKLAAQEAALAAPKLPVRQKPSDNAMDLASSSAAAVDNTMDMEMGDAAQADQSLKPVGGIGKKRKFKVGKSKRRGKGKFKIRRKNI</sequence>
<proteinExistence type="predicted"/>
<dbReference type="EnsemblPlants" id="Kaladp0029s0016.1.v1.1">
    <property type="protein sequence ID" value="Kaladp0029s0016.1.v1.1"/>
    <property type="gene ID" value="Kaladp0029s0016.v1.1"/>
</dbReference>
<dbReference type="OMA" id="QMEIEPV"/>
<feature type="region of interest" description="Disordered" evidence="1">
    <location>
        <begin position="95"/>
        <end position="132"/>
    </location>
</feature>
<reference evidence="2" key="1">
    <citation type="submission" date="2021-01" db="UniProtKB">
        <authorList>
            <consortium name="EnsemblPlants"/>
        </authorList>
    </citation>
    <scope>IDENTIFICATION</scope>
</reference>
<evidence type="ECO:0000313" key="2">
    <source>
        <dbReference type="EnsemblPlants" id="Kaladp0029s0016.1.v1.1"/>
    </source>
</evidence>
<evidence type="ECO:0000313" key="3">
    <source>
        <dbReference type="Proteomes" id="UP000594263"/>
    </source>
</evidence>
<evidence type="ECO:0000256" key="1">
    <source>
        <dbReference type="SAM" id="MobiDB-lite"/>
    </source>
</evidence>
<dbReference type="Proteomes" id="UP000594263">
    <property type="component" value="Unplaced"/>
</dbReference>
<accession>A0A7N0T9S8</accession>
<organism evidence="2 3">
    <name type="scientific">Kalanchoe fedtschenkoi</name>
    <name type="common">Lavender scallops</name>
    <name type="synonym">South American air plant</name>
    <dbReference type="NCBI Taxonomy" id="63787"/>
    <lineage>
        <taxon>Eukaryota</taxon>
        <taxon>Viridiplantae</taxon>
        <taxon>Streptophyta</taxon>
        <taxon>Embryophyta</taxon>
        <taxon>Tracheophyta</taxon>
        <taxon>Spermatophyta</taxon>
        <taxon>Magnoliopsida</taxon>
        <taxon>eudicotyledons</taxon>
        <taxon>Gunneridae</taxon>
        <taxon>Pentapetalae</taxon>
        <taxon>Saxifragales</taxon>
        <taxon>Crassulaceae</taxon>
        <taxon>Kalanchoe</taxon>
    </lineage>
</organism>
<dbReference type="PANTHER" id="PTHR36320:SF1">
    <property type="entry name" value="OS04G0611300 PROTEIN"/>
    <property type="match status" value="1"/>
</dbReference>
<protein>
    <submittedName>
        <fullName evidence="2">Uncharacterized protein</fullName>
    </submittedName>
</protein>
<dbReference type="Gramene" id="Kaladp0029s0016.1.v1.1">
    <property type="protein sequence ID" value="Kaladp0029s0016.1.v1.1"/>
    <property type="gene ID" value="Kaladp0029s0016.v1.1"/>
</dbReference>
<dbReference type="PANTHER" id="PTHR36320">
    <property type="entry name" value="OS04G0611300 PROTEIN"/>
    <property type="match status" value="1"/>
</dbReference>
<name>A0A7N0T9S8_KALFE</name>
<keyword evidence="3" id="KW-1185">Reference proteome</keyword>